<dbReference type="EMBL" id="CAEZUX010000008">
    <property type="protein sequence ID" value="CAB4607183.1"/>
    <property type="molecule type" value="Genomic_DNA"/>
</dbReference>
<evidence type="ECO:0000256" key="1">
    <source>
        <dbReference type="ARBA" id="ARBA00022801"/>
    </source>
</evidence>
<keyword evidence="1" id="KW-0378">Hydrolase</keyword>
<gene>
    <name evidence="2" type="ORF">UFOPK1874_00187</name>
</gene>
<organism evidence="2">
    <name type="scientific">freshwater metagenome</name>
    <dbReference type="NCBI Taxonomy" id="449393"/>
    <lineage>
        <taxon>unclassified sequences</taxon>
        <taxon>metagenomes</taxon>
        <taxon>ecological metagenomes</taxon>
    </lineage>
</organism>
<name>A0A6J6H445_9ZZZZ</name>
<dbReference type="GO" id="GO:0016787">
    <property type="term" value="F:hydrolase activity"/>
    <property type="evidence" value="ECO:0007669"/>
    <property type="project" value="UniProtKB-KW"/>
</dbReference>
<dbReference type="CDD" id="cd05830">
    <property type="entry name" value="Sortase_E"/>
    <property type="match status" value="1"/>
</dbReference>
<dbReference type="InterPro" id="IPR005754">
    <property type="entry name" value="Sortase"/>
</dbReference>
<dbReference type="AlphaFoldDB" id="A0A6J6H445"/>
<reference evidence="2" key="1">
    <citation type="submission" date="2020-05" db="EMBL/GenBank/DDBJ databases">
        <authorList>
            <person name="Chiriac C."/>
            <person name="Salcher M."/>
            <person name="Ghai R."/>
            <person name="Kavagutti S V."/>
        </authorList>
    </citation>
    <scope>NUCLEOTIDE SEQUENCE</scope>
</reference>
<dbReference type="NCBIfam" id="TIGR01076">
    <property type="entry name" value="sortase_fam"/>
    <property type="match status" value="1"/>
</dbReference>
<dbReference type="InterPro" id="IPR042003">
    <property type="entry name" value="Sortase_E"/>
</dbReference>
<proteinExistence type="predicted"/>
<protein>
    <submittedName>
        <fullName evidence="2">Unannotated protein</fullName>
    </submittedName>
</protein>
<dbReference type="SUPFAM" id="SSF63817">
    <property type="entry name" value="Sortase"/>
    <property type="match status" value="1"/>
</dbReference>
<evidence type="ECO:0000313" key="2">
    <source>
        <dbReference type="EMBL" id="CAB4607183.1"/>
    </source>
</evidence>
<dbReference type="Gene3D" id="2.40.260.10">
    <property type="entry name" value="Sortase"/>
    <property type="match status" value="1"/>
</dbReference>
<accession>A0A6J6H445</accession>
<sequence>MRRLGIFLAALACAIPATNAHASAQSTSTMRDENHSVSATQKQLGQLRIPALGVTSTIFQGVTNAQFDIGVGEWPGSPQPGTNGNIVIGGHRTSAKRPFAKIDKLKKGDAIFIIRDGKTFRYVVSRTLVVTKNDIWITRPTATATLTLFTCHPVGKTSHRYIIRASYVPR</sequence>
<dbReference type="Pfam" id="PF04203">
    <property type="entry name" value="Sortase"/>
    <property type="match status" value="1"/>
</dbReference>
<dbReference type="InterPro" id="IPR023365">
    <property type="entry name" value="Sortase_dom-sf"/>
</dbReference>